<protein>
    <submittedName>
        <fullName evidence="2">Uncharacterized protein</fullName>
    </submittedName>
</protein>
<feature type="compositionally biased region" description="Basic and acidic residues" evidence="1">
    <location>
        <begin position="66"/>
        <end position="83"/>
    </location>
</feature>
<evidence type="ECO:0000256" key="1">
    <source>
        <dbReference type="SAM" id="MobiDB-lite"/>
    </source>
</evidence>
<dbReference type="Proteomes" id="UP000031443">
    <property type="component" value="Unassembled WGS sequence"/>
</dbReference>
<sequence>MSALQPGYEIDPPAVDLAGLVKTCQINSRWLSSQPLYSTPDKKSKCRRDKSIPDRSAVNSGTPPVRETEAESTGERRPSILHREDANSVVSQCQSFSPHQGEALAVGKDSGSRGAAGTGSVSEEIAGKSSDSGELPESFLAASPCQSLSLLCVAIRHHSMDAACFSLQHVAALRISYVPLRV</sequence>
<dbReference type="EMBL" id="KB523250">
    <property type="protein sequence ID" value="EMP37011.1"/>
    <property type="molecule type" value="Genomic_DNA"/>
</dbReference>
<proteinExistence type="predicted"/>
<gene>
    <name evidence="2" type="ORF">UY3_05816</name>
</gene>
<feature type="region of interest" description="Disordered" evidence="1">
    <location>
        <begin position="33"/>
        <end position="83"/>
    </location>
</feature>
<organism evidence="2 3">
    <name type="scientific">Chelonia mydas</name>
    <name type="common">Green sea-turtle</name>
    <name type="synonym">Chelonia agassizi</name>
    <dbReference type="NCBI Taxonomy" id="8469"/>
    <lineage>
        <taxon>Eukaryota</taxon>
        <taxon>Metazoa</taxon>
        <taxon>Chordata</taxon>
        <taxon>Craniata</taxon>
        <taxon>Vertebrata</taxon>
        <taxon>Euteleostomi</taxon>
        <taxon>Archelosauria</taxon>
        <taxon>Testudinata</taxon>
        <taxon>Testudines</taxon>
        <taxon>Cryptodira</taxon>
        <taxon>Durocryptodira</taxon>
        <taxon>Americhelydia</taxon>
        <taxon>Chelonioidea</taxon>
        <taxon>Cheloniidae</taxon>
        <taxon>Chelonia</taxon>
    </lineage>
</organism>
<reference evidence="3" key="1">
    <citation type="journal article" date="2013" name="Nat. Genet.">
        <title>The draft genomes of soft-shell turtle and green sea turtle yield insights into the development and evolution of the turtle-specific body plan.</title>
        <authorList>
            <person name="Wang Z."/>
            <person name="Pascual-Anaya J."/>
            <person name="Zadissa A."/>
            <person name="Li W."/>
            <person name="Niimura Y."/>
            <person name="Huang Z."/>
            <person name="Li C."/>
            <person name="White S."/>
            <person name="Xiong Z."/>
            <person name="Fang D."/>
            <person name="Wang B."/>
            <person name="Ming Y."/>
            <person name="Chen Y."/>
            <person name="Zheng Y."/>
            <person name="Kuraku S."/>
            <person name="Pignatelli M."/>
            <person name="Herrero J."/>
            <person name="Beal K."/>
            <person name="Nozawa M."/>
            <person name="Li Q."/>
            <person name="Wang J."/>
            <person name="Zhang H."/>
            <person name="Yu L."/>
            <person name="Shigenobu S."/>
            <person name="Wang J."/>
            <person name="Liu J."/>
            <person name="Flicek P."/>
            <person name="Searle S."/>
            <person name="Wang J."/>
            <person name="Kuratani S."/>
            <person name="Yin Y."/>
            <person name="Aken B."/>
            <person name="Zhang G."/>
            <person name="Irie N."/>
        </authorList>
    </citation>
    <scope>NUCLEOTIDE SEQUENCE [LARGE SCALE GENOMIC DNA]</scope>
</reference>
<evidence type="ECO:0000313" key="2">
    <source>
        <dbReference type="EMBL" id="EMP37011.1"/>
    </source>
</evidence>
<dbReference type="AlphaFoldDB" id="M7BGG8"/>
<accession>M7BGG8</accession>
<keyword evidence="3" id="KW-1185">Reference proteome</keyword>
<feature type="region of interest" description="Disordered" evidence="1">
    <location>
        <begin position="101"/>
        <end position="133"/>
    </location>
</feature>
<name>M7BGG8_CHEMY</name>
<evidence type="ECO:0000313" key="3">
    <source>
        <dbReference type="Proteomes" id="UP000031443"/>
    </source>
</evidence>